<dbReference type="SUPFAM" id="SSF52151">
    <property type="entry name" value="FabD/lysophospholipase-like"/>
    <property type="match status" value="2"/>
</dbReference>
<dbReference type="PROSITE" id="PS52004">
    <property type="entry name" value="KS3_2"/>
    <property type="match status" value="1"/>
</dbReference>
<evidence type="ECO:0000256" key="7">
    <source>
        <dbReference type="ARBA" id="ARBA00023002"/>
    </source>
</evidence>
<comment type="caution">
    <text evidence="10">The sequence shown here is derived from an EMBL/GenBank/DDBJ whole genome shotgun (WGS) entry which is preliminary data.</text>
</comment>
<dbReference type="SUPFAM" id="SSF54637">
    <property type="entry name" value="Thioesterase/thiol ester dehydrase-isomerase"/>
    <property type="match status" value="1"/>
</dbReference>
<dbReference type="InterPro" id="IPR018201">
    <property type="entry name" value="Ketoacyl_synth_AS"/>
</dbReference>
<sequence length="2952" mass="311317">MTFAGQGVDVLDELSTLVAQRPELLSGVELASDVLAEVARSDLGLASGAYRHGTDVAAWVMDPDGAPPLSYLRGAAVAYPLSLVAQALLWRAVFADALEPAVGSVLGFAGHSQGLLAAALVAEAPGGVIDDALLARHLRSAAVQGLAMSAAAVGRSPMAAVDGVTLERLEPLLTGEVSVALVNTRTRIVLAGPPTDLEAVRARLAACAADEAAARREGQLGGAPLRFEWTPLAVDVPFHSPALDDALAGFEPLGVGERWAPVLGADDLARAQFVDPVRWDRVAGEIRALGADWVLDFGPGTAVARMTAENLRGSGVRVLALASPEGRRVLTSPGAAPAGRDVTYADFAPGVVNGHLDTKYTRATGRPPVILAGMTPTTVDAGIVAAAANAGYMAELAGGGQPDRRTFDLRVEELAGLLEPGREVVFNTLLLDRHLWELHVSRDALLLGARRAGAPFAGLTVSAGIPDVDEAIALLDELAAVGMRVNAFKPGTAEQVRQLLAIADAAPHHTIAAHLEGGRAGGHHSWEDLEELLLETYHELRRRPNVLVCAGGGIGTPARAAELLHGTWALVHGVDAMPVDAVLIGTAAMACLEATASPQVKAALVAAGGSAEWVPRRGVDGGVTSARSNLNADIHLLDNAASRAGHLLESVAGDEAAVLARRSEIADALSRTAKPYFGELAEMTYGDVLARFRELCAIGRGRRYDDGEWGHPSWRARYEALLARFAARLAPEERGPVAAVVDEAVAARTLLHPADAQFFLEVCDRPGKPVPFVPVLDAEVRRWYMADGLWQAQDDRLGVDEVFVIPGPEAVAGIERVDEPVAELLARFEAEAVARVRSAPVARPRLADPGPAPEPLASLRADGVVGELLAVQCVVTEDGRTLPNPLWRLVAPGDAIDQLGDVITVRPADAPFESVVIEPAAGSRPAGASDEPARGEVVGTRAPGAGEPARGEVVVTAGALALRFAVRDGAVFEVEGEAARAAFAVSALDPGSSWSCPAELPRAYRAATGAAHDGVPLDLAWTLAWPAVCDLLATPELAARFHELVHATHAVEPGEAWPPRPGESGPCSAWLVELSDPAGAPTRLRCRARVESERGLVATVDAELAILGDAAATDVELRRHDFHNVELTLREAGDADFLAEQPWLELRDELRAGDVLHVRAETTLEVPRGGEPRWTATGTVARAGEEIGTITECSIRQPLVDQSTTRGTNPVAAVLDLLATPGPERHARPGALLATAEDVAPTSMEAFARVGGDRNPLHRSVLAARLAGLKRPIVHGAWTAARASAFVVDELCDGDAQRLREWRIGFLAPVPLGAVLDFEASRAAIVDGRRVLQVRVRANEVDVALGEAVLDAPPTALVFPGQGIQRTGLGAEGRARSRAARAVWTRADAHTRAALGFSLLEVVEDNPRELRLADGHVARHPEGVLFRTEFTQTALIALAAAQLEELRAEGALGAPHVAAGHSVGEFAALYALGAIELEAALTLVWHRGLAMQNHVPRAADGSSPYRLAVVKSTDGLGEDVEIVNLNAPDRQYAIVGTADAIAALGRAARVVPGIDIPFHSSVLRGAVDELRPHVAAAGIDASKLVGRWVPNVLARPLEPGDDVVELLAQQLASPVRWIECQQALAGLADRFLELAPPHAAVLTGLARMTVPGVTLLHAEHDRDLVLDRAEASAPVTDKPVDAGDALEFVLALQARVRLDQLDPSESVDELFQGVSSRRNQVLIDLGREFGLSGAEGVQRQTIGELVKTLREQGAGYRFPGPYLKEALATGLTRAGVQRTDLGLPPGLTDHVFARVALDTRPGPSARGGDLARLPAGPDLLDRARELTSADLKLPLARAAAPEVAAAPVAVANPALEDALLDSARTLADALGRPLPPPGEPLPDADPDQARLAILDAELGPERAQEIAPRFDARRHVRFTSAWASARWDLVTAYHDALAGRLDAAGLGAEIDRIAAHGGERAVAETAAYLSRHVPELTRVTASDTWTALPLAGVRPTVTLDETGVPHTGTAPDDTRPIDLLKDMPDELVPELAVSLKASPDLRHETALITGAAPNSIGAELAKRLLRGGAKVVIATSTLTPERRRFYRELYRTSAGPRAELHVVPANLASFADVDALAAWLRHPGGGRRGRDDLRGEPLTPTALAPFPALSATAEAGGGGGAFETAFRVQLLGVQRLIGAVRPRTVLLPLSPNHGAFGSDGPYGETKAALEVLTRRAQAEPWGAHTTFIAPKIGWVRGTNLMRGNDAIAPLVEERLNVRTFATDEMAWLLTGLLVTNRAGAIDLTGGLGAIDDLRGALQPLADELRDRSARAARAHTLRRTLHPPTPADQLEALPSPGTDTAPPTPGEAPPHDLRPQDMVVIVGTGELGPGGTGRSRFALELGEIDSPGVVAELAWLTGLVGYELEHYRGRWIDTATKEEVREEDLAARYADAVAERIGVRALESDGTIEADGHTVLAPVTLEQPVTFTVDSEAEARTYPNATVRRDGDRFLVTIRGQIRVPRIVAQTRRVAGQLPTGLDLARLGVPNDLIATADRMALVNLAATVEAFADAGLEPQELLDHVHPANVANTQGAGMGGMASLRRLLLDHLLDQERQNDRVQESLGNVVAAHAVQTYLGSYGPMIHPVGACATAAVSLEVAYDKITSGKALAVLAGGFDDLTPEGMIGFADMGATAASDELEAMDLEPREASRANDTRRAGFVEAQGGGAQLVVRGDVALALGLPVRGVLAYAGSFADGLHTSIPAAGLGALAAAQPLNAALVRHGLTADDLGVVSKHDTSTDMNDPNEADLHDRLQTALQRTPGNPLLVVSQKTVTGHAKGGAAAWQLDGVLRMLETGRVPGNRNLESVDPLLEGNRHLALGDRPIDLAVPLRAALIASLGFGHVSAILAVAHPDTFHAAVPQDQREDYLQRAGRRRAEGVRRRLEMRLGRPPLVRRPRALDRDAEAALLLDR</sequence>
<dbReference type="InterPro" id="IPR013565">
    <property type="entry name" value="Fas1/AflB-like_central"/>
</dbReference>
<dbReference type="PRINTS" id="PR01483">
    <property type="entry name" value="FASYNTHASE"/>
</dbReference>
<protein>
    <submittedName>
        <fullName evidence="10">DUF1729 domain-containing protein</fullName>
    </submittedName>
</protein>
<dbReference type="PANTHER" id="PTHR10982">
    <property type="entry name" value="MALONYL COA-ACYL CARRIER PROTEIN TRANSACYLASE"/>
    <property type="match status" value="1"/>
</dbReference>
<feature type="region of interest" description="Disordered" evidence="8">
    <location>
        <begin position="2308"/>
        <end position="2354"/>
    </location>
</feature>
<comment type="similarity">
    <text evidence="1">Belongs to the enoyl-CoA hydratase/isomerase family.</text>
</comment>
<evidence type="ECO:0000256" key="3">
    <source>
        <dbReference type="ARBA" id="ARBA00022553"/>
    </source>
</evidence>
<dbReference type="Gene3D" id="3.90.25.70">
    <property type="match status" value="1"/>
</dbReference>
<organism evidence="10 11">
    <name type="scientific">Solirubrobacter deserti</name>
    <dbReference type="NCBI Taxonomy" id="2282478"/>
    <lineage>
        <taxon>Bacteria</taxon>
        <taxon>Bacillati</taxon>
        <taxon>Actinomycetota</taxon>
        <taxon>Thermoleophilia</taxon>
        <taxon>Solirubrobacterales</taxon>
        <taxon>Solirubrobacteraceae</taxon>
        <taxon>Solirubrobacter</taxon>
    </lineage>
</organism>
<feature type="compositionally biased region" description="Basic residues" evidence="8">
    <location>
        <begin position="2310"/>
        <end position="2321"/>
    </location>
</feature>
<dbReference type="InterPro" id="IPR029069">
    <property type="entry name" value="HotDog_dom_sf"/>
</dbReference>
<dbReference type="SMART" id="SM00825">
    <property type="entry name" value="PKS_KS"/>
    <property type="match status" value="1"/>
</dbReference>
<dbReference type="InterPro" id="IPR016039">
    <property type="entry name" value="Thiolase-like"/>
</dbReference>
<dbReference type="Proteomes" id="UP001147700">
    <property type="component" value="Unassembled WGS sequence"/>
</dbReference>
<dbReference type="InterPro" id="IPR014031">
    <property type="entry name" value="Ketoacyl_synth_C"/>
</dbReference>
<dbReference type="Gene3D" id="3.40.366.10">
    <property type="entry name" value="Malonyl-Coenzyme A Acyl Carrier Protein, domain 2"/>
    <property type="match status" value="3"/>
</dbReference>
<name>A0ABT4RDF3_9ACTN</name>
<gene>
    <name evidence="10" type="ORF">OJ962_03595</name>
</gene>
<dbReference type="InterPro" id="IPR055118">
    <property type="entry name" value="FAS-like_AT_central"/>
</dbReference>
<evidence type="ECO:0000259" key="9">
    <source>
        <dbReference type="PROSITE" id="PS52004"/>
    </source>
</evidence>
<evidence type="ECO:0000256" key="5">
    <source>
        <dbReference type="ARBA" id="ARBA00022801"/>
    </source>
</evidence>
<proteinExistence type="inferred from homology"/>
<dbReference type="InterPro" id="IPR020841">
    <property type="entry name" value="PKS_Beta-ketoAc_synthase_dom"/>
</dbReference>
<keyword evidence="7" id="KW-0560">Oxidoreductase</keyword>
<dbReference type="SMART" id="SM00827">
    <property type="entry name" value="PKS_AT"/>
    <property type="match status" value="1"/>
</dbReference>
<dbReference type="Pfam" id="PF08354">
    <property type="entry name" value="Fas1-AflB-like_hel"/>
    <property type="match status" value="1"/>
</dbReference>
<dbReference type="InterPro" id="IPR047224">
    <property type="entry name" value="FAS_alpha_su_C"/>
</dbReference>
<dbReference type="InterPro" id="IPR050830">
    <property type="entry name" value="Fungal_FAS"/>
</dbReference>
<evidence type="ECO:0000256" key="6">
    <source>
        <dbReference type="ARBA" id="ARBA00022857"/>
    </source>
</evidence>
<dbReference type="Pfam" id="PF22690">
    <property type="entry name" value="FAS_AT_central"/>
    <property type="match status" value="1"/>
</dbReference>
<dbReference type="InterPro" id="IPR016036">
    <property type="entry name" value="Malonyl_transacylase_ACP-bd"/>
</dbReference>
<evidence type="ECO:0000256" key="1">
    <source>
        <dbReference type="ARBA" id="ARBA00005254"/>
    </source>
</evidence>
<dbReference type="InterPro" id="IPR014030">
    <property type="entry name" value="Ketoacyl_synth_N"/>
</dbReference>
<dbReference type="InterPro" id="IPR014043">
    <property type="entry name" value="Acyl_transferase_dom"/>
</dbReference>
<dbReference type="SUPFAM" id="SSF51412">
    <property type="entry name" value="Inosine monophosphate dehydrogenase (IMPDH)"/>
    <property type="match status" value="1"/>
</dbReference>
<evidence type="ECO:0000256" key="8">
    <source>
        <dbReference type="SAM" id="MobiDB-lite"/>
    </source>
</evidence>
<dbReference type="Gene3D" id="3.20.20.70">
    <property type="entry name" value="Aldolase class I"/>
    <property type="match status" value="1"/>
</dbReference>
<dbReference type="SUPFAM" id="SSF51735">
    <property type="entry name" value="NAD(P)-binding Rossmann-fold domains"/>
    <property type="match status" value="1"/>
</dbReference>
<dbReference type="EMBL" id="JAPCID010000005">
    <property type="protein sequence ID" value="MDA0136568.1"/>
    <property type="molecule type" value="Genomic_DNA"/>
</dbReference>
<dbReference type="InterPro" id="IPR036291">
    <property type="entry name" value="NAD(P)-bd_dom_sf"/>
</dbReference>
<evidence type="ECO:0000313" key="10">
    <source>
        <dbReference type="EMBL" id="MDA0136568.1"/>
    </source>
</evidence>
<dbReference type="SUPFAM" id="SSF55048">
    <property type="entry name" value="Probable ACP-binding domain of malonyl-CoA ACP transacylase"/>
    <property type="match status" value="1"/>
</dbReference>
<dbReference type="PROSITE" id="PS00606">
    <property type="entry name" value="KS3_1"/>
    <property type="match status" value="1"/>
</dbReference>
<dbReference type="CDD" id="cd00828">
    <property type="entry name" value="elong_cond_enzymes"/>
    <property type="match status" value="1"/>
</dbReference>
<dbReference type="Gene3D" id="3.10.129.10">
    <property type="entry name" value="Hotdog Thioesterase"/>
    <property type="match status" value="2"/>
</dbReference>
<dbReference type="SUPFAM" id="SSF53901">
    <property type="entry name" value="Thiolase-like"/>
    <property type="match status" value="2"/>
</dbReference>
<keyword evidence="6" id="KW-0521">NADP</keyword>
<reference evidence="10" key="1">
    <citation type="submission" date="2022-10" db="EMBL/GenBank/DDBJ databases">
        <title>The WGS of Solirubrobacter sp. CPCC 204708.</title>
        <authorList>
            <person name="Jiang Z."/>
        </authorList>
    </citation>
    <scope>NUCLEOTIDE SEQUENCE</scope>
    <source>
        <strain evidence="10">CPCC 204708</strain>
    </source>
</reference>
<dbReference type="Gene3D" id="3.40.50.720">
    <property type="entry name" value="NAD(P)-binding Rossmann-like Domain"/>
    <property type="match status" value="2"/>
</dbReference>
<dbReference type="Pfam" id="PF18314">
    <property type="entry name" value="FAS_I_H"/>
    <property type="match status" value="1"/>
</dbReference>
<dbReference type="Pfam" id="PF00109">
    <property type="entry name" value="ketoacyl-synt"/>
    <property type="match status" value="1"/>
</dbReference>
<dbReference type="Pfam" id="PF01575">
    <property type="entry name" value="MaoC_dehydratas"/>
    <property type="match status" value="1"/>
</dbReference>
<keyword evidence="5" id="KW-0378">Hydrolase</keyword>
<keyword evidence="4" id="KW-0808">Transferase</keyword>
<dbReference type="InterPro" id="IPR041550">
    <property type="entry name" value="FASI_helical"/>
</dbReference>
<evidence type="ECO:0000256" key="4">
    <source>
        <dbReference type="ARBA" id="ARBA00022679"/>
    </source>
</evidence>
<accession>A0ABT4RDF3</accession>
<feature type="domain" description="Ketosynthase family 3 (KS3)" evidence="9">
    <location>
        <begin position="2445"/>
        <end position="2892"/>
    </location>
</feature>
<dbReference type="InterPro" id="IPR013785">
    <property type="entry name" value="Aldolase_TIM"/>
</dbReference>
<dbReference type="InterPro" id="IPR002539">
    <property type="entry name" value="MaoC-like_dom"/>
</dbReference>
<keyword evidence="11" id="KW-1185">Reference proteome</keyword>
<dbReference type="InterPro" id="IPR003965">
    <property type="entry name" value="Fatty_acid_synthase"/>
</dbReference>
<dbReference type="Gene3D" id="1.20.930.70">
    <property type="match status" value="1"/>
</dbReference>
<evidence type="ECO:0000256" key="2">
    <source>
        <dbReference type="ARBA" id="ARBA00022450"/>
    </source>
</evidence>
<keyword evidence="2" id="KW-0596">Phosphopantetheine</keyword>
<keyword evidence="3" id="KW-0597">Phosphoprotein</keyword>
<dbReference type="PANTHER" id="PTHR10982:SF21">
    <property type="entry name" value="FATTY ACID SYNTHASE SUBUNIT BETA"/>
    <property type="match status" value="1"/>
</dbReference>
<dbReference type="Pfam" id="PF00698">
    <property type="entry name" value="Acyl_transf_1"/>
    <property type="match status" value="1"/>
</dbReference>
<dbReference type="Pfam" id="PF02801">
    <property type="entry name" value="Ketoacyl-synt_C"/>
    <property type="match status" value="1"/>
</dbReference>
<dbReference type="Gene3D" id="3.40.47.10">
    <property type="match status" value="1"/>
</dbReference>
<evidence type="ECO:0000313" key="11">
    <source>
        <dbReference type="Proteomes" id="UP001147700"/>
    </source>
</evidence>
<dbReference type="InterPro" id="IPR001227">
    <property type="entry name" value="Ac_transferase_dom_sf"/>
</dbReference>
<dbReference type="InterPro" id="IPR016035">
    <property type="entry name" value="Acyl_Trfase/lysoPLipase"/>
</dbReference>